<dbReference type="GO" id="GO:0006310">
    <property type="term" value="P:DNA recombination"/>
    <property type="evidence" value="ECO:0007669"/>
    <property type="project" value="UniProtKB-ARBA"/>
</dbReference>
<feature type="compositionally biased region" description="Pro residues" evidence="4">
    <location>
        <begin position="152"/>
        <end position="181"/>
    </location>
</feature>
<evidence type="ECO:0000256" key="1">
    <source>
        <dbReference type="ARBA" id="ARBA00006638"/>
    </source>
</evidence>
<dbReference type="GO" id="GO:0006302">
    <property type="term" value="P:double-strand break repair"/>
    <property type="evidence" value="ECO:0007669"/>
    <property type="project" value="UniProtKB-ARBA"/>
</dbReference>
<name>A0A0F9J540_9ZZZZ</name>
<dbReference type="EMBL" id="LAZR01010826">
    <property type="protein sequence ID" value="KKM64839.1"/>
    <property type="molecule type" value="Genomic_DNA"/>
</dbReference>
<comment type="caution">
    <text evidence="5">The sequence shown here is derived from an EMBL/GenBank/DDBJ whole genome shotgun (WGS) entry which is preliminary data.</text>
</comment>
<evidence type="ECO:0000256" key="2">
    <source>
        <dbReference type="ARBA" id="ARBA00022763"/>
    </source>
</evidence>
<dbReference type="AlphaFoldDB" id="A0A0F9J540"/>
<organism evidence="5">
    <name type="scientific">marine sediment metagenome</name>
    <dbReference type="NCBI Taxonomy" id="412755"/>
    <lineage>
        <taxon>unclassified sequences</taxon>
        <taxon>metagenomes</taxon>
        <taxon>ecological metagenomes</taxon>
    </lineage>
</organism>
<feature type="region of interest" description="Disordered" evidence="4">
    <location>
        <begin position="126"/>
        <end position="250"/>
    </location>
</feature>
<dbReference type="InterPro" id="IPR042525">
    <property type="entry name" value="Rad52_Rad59_Rad22_sf"/>
</dbReference>
<reference evidence="5" key="1">
    <citation type="journal article" date="2015" name="Nature">
        <title>Complex archaea that bridge the gap between prokaryotes and eukaryotes.</title>
        <authorList>
            <person name="Spang A."/>
            <person name="Saw J.H."/>
            <person name="Jorgensen S.L."/>
            <person name="Zaremba-Niedzwiedzka K."/>
            <person name="Martijn J."/>
            <person name="Lind A.E."/>
            <person name="van Eijk R."/>
            <person name="Schleper C."/>
            <person name="Guy L."/>
            <person name="Ettema T.J."/>
        </authorList>
    </citation>
    <scope>NUCLEOTIDE SEQUENCE</scope>
</reference>
<proteinExistence type="inferred from homology"/>
<feature type="compositionally biased region" description="Low complexity" evidence="4">
    <location>
        <begin position="206"/>
        <end position="223"/>
    </location>
</feature>
<keyword evidence="3" id="KW-0234">DNA repair</keyword>
<comment type="similarity">
    <text evidence="1">Belongs to the RAD52 family.</text>
</comment>
<evidence type="ECO:0000256" key="3">
    <source>
        <dbReference type="ARBA" id="ARBA00023204"/>
    </source>
</evidence>
<dbReference type="Pfam" id="PF04098">
    <property type="entry name" value="Rad52_Rad22"/>
    <property type="match status" value="1"/>
</dbReference>
<dbReference type="InterPro" id="IPR041247">
    <property type="entry name" value="Rad52_fam"/>
</dbReference>
<evidence type="ECO:0008006" key="6">
    <source>
        <dbReference type="Google" id="ProtNLM"/>
    </source>
</evidence>
<dbReference type="SUPFAM" id="SSF54768">
    <property type="entry name" value="dsRNA-binding domain-like"/>
    <property type="match status" value="1"/>
</dbReference>
<evidence type="ECO:0000313" key="5">
    <source>
        <dbReference type="EMBL" id="KKM64839.1"/>
    </source>
</evidence>
<dbReference type="PRINTS" id="PR01217">
    <property type="entry name" value="PRICHEXTENSN"/>
</dbReference>
<protein>
    <recommendedName>
        <fullName evidence="6">Rad52/22 double-strand break repair protein</fullName>
    </recommendedName>
</protein>
<keyword evidence="2" id="KW-0227">DNA damage</keyword>
<dbReference type="Gene3D" id="3.30.390.80">
    <property type="entry name" value="DNA repair protein Rad52/59/22"/>
    <property type="match status" value="1"/>
</dbReference>
<accession>A0A0F9J540</accession>
<sequence length="304" mass="31592">MALSQQARDVITRRLPPEKIKQRPGGGGMTFDYITPDVVIDILNEAFDHQWDSRVFDSKREESTVIVGIELTVRSEDGTPVVKQQYGSCEITRGLGVGEAFKGAASDGLKKAATLFGVALELYQDEPASTPSTPRKPAFSVGPGGRGGGALPPRPNVPGAPGTRPSPAPPATPTRTPPTPPASKAAASAPPAPPKQQDNPFDDDAPTTTASVPVPRPAAALPQAPRPAPAPPVAKKADPFGGGTVGGISPTQLNALTNIASRKDLSQVELIALATVVDTEGNPKMSFDELENAEAIQVIRAAQQ</sequence>
<evidence type="ECO:0000256" key="4">
    <source>
        <dbReference type="SAM" id="MobiDB-lite"/>
    </source>
</evidence>
<gene>
    <name evidence="5" type="ORF">LCGC14_1497350</name>
</gene>